<feature type="signal peptide" evidence="1">
    <location>
        <begin position="1"/>
        <end position="19"/>
    </location>
</feature>
<dbReference type="EMBL" id="JBAMIC010000024">
    <property type="protein sequence ID" value="KAK7090271.1"/>
    <property type="molecule type" value="Genomic_DNA"/>
</dbReference>
<comment type="caution">
    <text evidence="2">The sequence shown here is derived from an EMBL/GenBank/DDBJ whole genome shotgun (WGS) entry which is preliminary data.</text>
</comment>
<evidence type="ECO:0000313" key="3">
    <source>
        <dbReference type="Proteomes" id="UP001374579"/>
    </source>
</evidence>
<reference evidence="2 3" key="1">
    <citation type="submission" date="2024-02" db="EMBL/GenBank/DDBJ databases">
        <title>Chromosome-scale genome assembly of the rough periwinkle Littorina saxatilis.</title>
        <authorList>
            <person name="De Jode A."/>
            <person name="Faria R."/>
            <person name="Formenti G."/>
            <person name="Sims Y."/>
            <person name="Smith T.P."/>
            <person name="Tracey A."/>
            <person name="Wood J.M.D."/>
            <person name="Zagrodzka Z.B."/>
            <person name="Johannesson K."/>
            <person name="Butlin R.K."/>
            <person name="Leder E.H."/>
        </authorList>
    </citation>
    <scope>NUCLEOTIDE SEQUENCE [LARGE SCALE GENOMIC DNA]</scope>
    <source>
        <strain evidence="2">Snail1</strain>
        <tissue evidence="2">Muscle</tissue>
    </source>
</reference>
<sequence>MYRMIFLAAFAALVLPSAADELRKSAIFKHIKSRCFPDNVTKAACFADLPNAAHISSTMMSMLLPSADEDSYVINGVEDFDDVDFVVSRVEENPKYLCQYNDTFMKGLECMEESVKRKCPFLSSQAGRKYGSAAKGFNFVCSRIDEIDSVCLHDHWKAFHPCKEQVVGHMKEGFLQTKTVTSGKAAEPATTAKVPDNGTTIRKKGDSWGIVSCYFHYRMTLCLKESLESCHGPTAQVMSEFMRSMMTPNCSASMDQWDVEAEGQKSKQTSDCLVNHCGAASHSTPRVLMAFVLPALAALKMATW</sequence>
<keyword evidence="3" id="KW-1185">Reference proteome</keyword>
<organism evidence="2 3">
    <name type="scientific">Littorina saxatilis</name>
    <dbReference type="NCBI Taxonomy" id="31220"/>
    <lineage>
        <taxon>Eukaryota</taxon>
        <taxon>Metazoa</taxon>
        <taxon>Spiralia</taxon>
        <taxon>Lophotrochozoa</taxon>
        <taxon>Mollusca</taxon>
        <taxon>Gastropoda</taxon>
        <taxon>Caenogastropoda</taxon>
        <taxon>Littorinimorpha</taxon>
        <taxon>Littorinoidea</taxon>
        <taxon>Littorinidae</taxon>
        <taxon>Littorina</taxon>
    </lineage>
</organism>
<gene>
    <name evidence="2" type="ORF">V1264_010087</name>
</gene>
<protein>
    <recommendedName>
        <fullName evidence="4">Secreted protein</fullName>
    </recommendedName>
</protein>
<name>A0AAN9G022_9CAEN</name>
<evidence type="ECO:0000256" key="1">
    <source>
        <dbReference type="SAM" id="SignalP"/>
    </source>
</evidence>
<dbReference type="Proteomes" id="UP001374579">
    <property type="component" value="Unassembled WGS sequence"/>
</dbReference>
<evidence type="ECO:0008006" key="4">
    <source>
        <dbReference type="Google" id="ProtNLM"/>
    </source>
</evidence>
<keyword evidence="1" id="KW-0732">Signal</keyword>
<evidence type="ECO:0000313" key="2">
    <source>
        <dbReference type="EMBL" id="KAK7090271.1"/>
    </source>
</evidence>
<accession>A0AAN9G022</accession>
<proteinExistence type="predicted"/>
<feature type="chain" id="PRO_5042879466" description="Secreted protein" evidence="1">
    <location>
        <begin position="20"/>
        <end position="304"/>
    </location>
</feature>
<dbReference type="AlphaFoldDB" id="A0AAN9G022"/>